<feature type="domain" description="RNA polymerase sigma factor 70 region 4 type 2" evidence="6">
    <location>
        <begin position="107"/>
        <end position="158"/>
    </location>
</feature>
<dbReference type="EMBL" id="JBHULR010000001">
    <property type="protein sequence ID" value="MFD2546353.1"/>
    <property type="molecule type" value="Genomic_DNA"/>
</dbReference>
<dbReference type="Gene3D" id="1.10.10.10">
    <property type="entry name" value="Winged helix-like DNA-binding domain superfamily/Winged helix DNA-binding domain"/>
    <property type="match status" value="1"/>
</dbReference>
<organism evidence="7 8">
    <name type="scientific">Sphingobacterium suaedae</name>
    <dbReference type="NCBI Taxonomy" id="1686402"/>
    <lineage>
        <taxon>Bacteria</taxon>
        <taxon>Pseudomonadati</taxon>
        <taxon>Bacteroidota</taxon>
        <taxon>Sphingobacteriia</taxon>
        <taxon>Sphingobacteriales</taxon>
        <taxon>Sphingobacteriaceae</taxon>
        <taxon>Sphingobacterium</taxon>
    </lineage>
</organism>
<dbReference type="NCBIfam" id="TIGR02937">
    <property type="entry name" value="sigma70-ECF"/>
    <property type="match status" value="1"/>
</dbReference>
<dbReference type="PANTHER" id="PTHR43133:SF46">
    <property type="entry name" value="RNA POLYMERASE SIGMA-70 FACTOR ECF SUBFAMILY"/>
    <property type="match status" value="1"/>
</dbReference>
<dbReference type="RefSeq" id="WP_380900056.1">
    <property type="nucleotide sequence ID" value="NZ_JBHUEG010000002.1"/>
</dbReference>
<dbReference type="Proteomes" id="UP001597545">
    <property type="component" value="Unassembled WGS sequence"/>
</dbReference>
<reference evidence="8" key="1">
    <citation type="journal article" date="2019" name="Int. J. Syst. Evol. Microbiol.">
        <title>The Global Catalogue of Microorganisms (GCM) 10K type strain sequencing project: providing services to taxonomists for standard genome sequencing and annotation.</title>
        <authorList>
            <consortium name="The Broad Institute Genomics Platform"/>
            <consortium name="The Broad Institute Genome Sequencing Center for Infectious Disease"/>
            <person name="Wu L."/>
            <person name="Ma J."/>
        </authorList>
    </citation>
    <scope>NUCLEOTIDE SEQUENCE [LARGE SCALE GENOMIC DNA]</scope>
    <source>
        <strain evidence="8">KCTC 42662</strain>
    </source>
</reference>
<name>A0ABW5KD74_9SPHI</name>
<dbReference type="InterPro" id="IPR000792">
    <property type="entry name" value="Tscrpt_reg_LuxR_C"/>
</dbReference>
<protein>
    <submittedName>
        <fullName evidence="7">RNA polymerase sigma factor</fullName>
    </submittedName>
</protein>
<keyword evidence="2" id="KW-0805">Transcription regulation</keyword>
<dbReference type="InterPro" id="IPR039425">
    <property type="entry name" value="RNA_pol_sigma-70-like"/>
</dbReference>
<evidence type="ECO:0000256" key="3">
    <source>
        <dbReference type="ARBA" id="ARBA00023082"/>
    </source>
</evidence>
<dbReference type="InterPro" id="IPR013324">
    <property type="entry name" value="RNA_pol_sigma_r3/r4-like"/>
</dbReference>
<dbReference type="InterPro" id="IPR013249">
    <property type="entry name" value="RNA_pol_sigma70_r4_t2"/>
</dbReference>
<dbReference type="CDD" id="cd06171">
    <property type="entry name" value="Sigma70_r4"/>
    <property type="match status" value="1"/>
</dbReference>
<proteinExistence type="inferred from homology"/>
<gene>
    <name evidence="7" type="ORF">ACFSR5_01705</name>
</gene>
<dbReference type="SUPFAM" id="SSF88946">
    <property type="entry name" value="Sigma2 domain of RNA polymerase sigma factors"/>
    <property type="match status" value="1"/>
</dbReference>
<comment type="similarity">
    <text evidence="1">Belongs to the sigma-70 factor family. ECF subfamily.</text>
</comment>
<dbReference type="PRINTS" id="PR00038">
    <property type="entry name" value="HTHLUXR"/>
</dbReference>
<evidence type="ECO:0000259" key="5">
    <source>
        <dbReference type="Pfam" id="PF04542"/>
    </source>
</evidence>
<dbReference type="Pfam" id="PF04542">
    <property type="entry name" value="Sigma70_r2"/>
    <property type="match status" value="1"/>
</dbReference>
<dbReference type="PANTHER" id="PTHR43133">
    <property type="entry name" value="RNA POLYMERASE ECF-TYPE SIGMA FACTO"/>
    <property type="match status" value="1"/>
</dbReference>
<keyword evidence="4" id="KW-0804">Transcription</keyword>
<dbReference type="Pfam" id="PF08281">
    <property type="entry name" value="Sigma70_r4_2"/>
    <property type="match status" value="1"/>
</dbReference>
<dbReference type="Gene3D" id="1.10.1740.10">
    <property type="match status" value="1"/>
</dbReference>
<dbReference type="InterPro" id="IPR007627">
    <property type="entry name" value="RNA_pol_sigma70_r2"/>
</dbReference>
<evidence type="ECO:0000313" key="8">
    <source>
        <dbReference type="Proteomes" id="UP001597545"/>
    </source>
</evidence>
<comment type="caution">
    <text evidence="7">The sequence shown here is derived from an EMBL/GenBank/DDBJ whole genome shotgun (WGS) entry which is preliminary data.</text>
</comment>
<keyword evidence="3" id="KW-0731">Sigma factor</keyword>
<dbReference type="InterPro" id="IPR036388">
    <property type="entry name" value="WH-like_DNA-bd_sf"/>
</dbReference>
<evidence type="ECO:0000259" key="6">
    <source>
        <dbReference type="Pfam" id="PF08281"/>
    </source>
</evidence>
<dbReference type="SUPFAM" id="SSF88659">
    <property type="entry name" value="Sigma3 and sigma4 domains of RNA polymerase sigma factors"/>
    <property type="match status" value="1"/>
</dbReference>
<dbReference type="InterPro" id="IPR013325">
    <property type="entry name" value="RNA_pol_sigma_r2"/>
</dbReference>
<keyword evidence="8" id="KW-1185">Reference proteome</keyword>
<sequence length="172" mass="20651">MPMVNIDEAFFQDMFYTYYDRIYAGFYKKTGTHEAAQDLTQMTFIKFWRYRDSYNPNLPLELQLFRKGKLVFIDWLRKESKERQLMENLKIYTTLPIDELNTDIKDTLYKAMAQLSPVRQKVFKLAYMEGFSHKEIAAQLHISVRTVETHILKAVRHLRKILALIFIIMHMQ</sequence>
<accession>A0ABW5KD74</accession>
<evidence type="ECO:0000256" key="4">
    <source>
        <dbReference type="ARBA" id="ARBA00023163"/>
    </source>
</evidence>
<feature type="domain" description="RNA polymerase sigma-70 region 2" evidence="5">
    <location>
        <begin position="17"/>
        <end position="81"/>
    </location>
</feature>
<evidence type="ECO:0000313" key="7">
    <source>
        <dbReference type="EMBL" id="MFD2546353.1"/>
    </source>
</evidence>
<dbReference type="InterPro" id="IPR014284">
    <property type="entry name" value="RNA_pol_sigma-70_dom"/>
</dbReference>
<evidence type="ECO:0000256" key="2">
    <source>
        <dbReference type="ARBA" id="ARBA00023015"/>
    </source>
</evidence>
<evidence type="ECO:0000256" key="1">
    <source>
        <dbReference type="ARBA" id="ARBA00010641"/>
    </source>
</evidence>